<dbReference type="SUPFAM" id="SSF57889">
    <property type="entry name" value="Cysteine-rich domain"/>
    <property type="match status" value="2"/>
</dbReference>
<dbReference type="PROSITE" id="PS50004">
    <property type="entry name" value="C2"/>
    <property type="match status" value="1"/>
</dbReference>
<dbReference type="PROSITE" id="PS50081">
    <property type="entry name" value="ZF_DAG_PE_2"/>
    <property type="match status" value="2"/>
</dbReference>
<feature type="binding site" evidence="16">
    <location>
        <position position="239"/>
    </location>
    <ligand>
        <name>a 1,2-diacyl-sn-glycero-3-phospho-(1D-myo-inositol-4,5-bisphosphate)</name>
        <dbReference type="ChEBI" id="CHEBI:58456"/>
    </ligand>
</feature>
<dbReference type="InterPro" id="IPR020454">
    <property type="entry name" value="DAG/PE-bd"/>
</dbReference>
<evidence type="ECO:0000259" key="23">
    <source>
        <dbReference type="PROSITE" id="PS51285"/>
    </source>
</evidence>
<evidence type="ECO:0000256" key="15">
    <source>
        <dbReference type="PIRSR" id="PIRSR000550-1"/>
    </source>
</evidence>
<dbReference type="InParanoid" id="E4XUK3"/>
<keyword evidence="4" id="KW-0597">Phosphoprotein</keyword>
<dbReference type="Pfam" id="PF00069">
    <property type="entry name" value="Pkinase"/>
    <property type="match status" value="1"/>
</dbReference>
<keyword evidence="13 14" id="KW-0067">ATP-binding</keyword>
<protein>
    <recommendedName>
        <fullName evidence="2 14">Protein kinase C</fullName>
        <ecNumber evidence="2 14">2.7.11.13</ecNumber>
    </recommendedName>
</protein>
<dbReference type="PROSITE" id="PS00108">
    <property type="entry name" value="PROTEIN_KINASE_ST"/>
    <property type="match status" value="1"/>
</dbReference>
<evidence type="ECO:0000256" key="6">
    <source>
        <dbReference type="ARBA" id="ARBA00022723"/>
    </source>
</evidence>
<evidence type="ECO:0000256" key="4">
    <source>
        <dbReference type="ARBA" id="ARBA00022553"/>
    </source>
</evidence>
<proteinExistence type="inferred from homology"/>
<gene>
    <name evidence="24" type="ORF">GSOID_T00004710001</name>
</gene>
<dbReference type="EMBL" id="FN653184">
    <property type="protein sequence ID" value="CBY13400.1"/>
    <property type="molecule type" value="Genomic_DNA"/>
</dbReference>
<dbReference type="Pfam" id="PF00130">
    <property type="entry name" value="C1_1"/>
    <property type="match status" value="2"/>
</dbReference>
<feature type="binding site" evidence="18">
    <location>
        <position position="245"/>
    </location>
    <ligand>
        <name>Ca(2+)</name>
        <dbReference type="ChEBI" id="CHEBI:29108"/>
        <label>1</label>
    </ligand>
</feature>
<feature type="binding site" evidence="18">
    <location>
        <position position="179"/>
    </location>
    <ligand>
        <name>Ca(2+)</name>
        <dbReference type="ChEBI" id="CHEBI:29108"/>
        <label>1</label>
    </ligand>
</feature>
<feature type="binding site" evidence="17">
    <location>
        <begin position="328"/>
        <end position="336"/>
    </location>
    <ligand>
        <name>ATP</name>
        <dbReference type="ChEBI" id="CHEBI:30616"/>
    </ligand>
</feature>
<dbReference type="OrthoDB" id="63267at2759"/>
<dbReference type="GO" id="GO:0004697">
    <property type="term" value="F:diacylglycerol-dependent serine/threonine kinase activity"/>
    <property type="evidence" value="ECO:0007669"/>
    <property type="project" value="UniProtKB-EC"/>
</dbReference>
<dbReference type="InterPro" id="IPR017892">
    <property type="entry name" value="Pkinase_C"/>
</dbReference>
<dbReference type="InterPro" id="IPR017441">
    <property type="entry name" value="Protein_kinase_ATP_BS"/>
</dbReference>
<dbReference type="Gene3D" id="3.30.200.20">
    <property type="entry name" value="Phosphorylase Kinase, domain 1"/>
    <property type="match status" value="1"/>
</dbReference>
<evidence type="ECO:0000256" key="14">
    <source>
        <dbReference type="PIRNR" id="PIRNR000550"/>
    </source>
</evidence>
<dbReference type="Gene3D" id="2.60.40.150">
    <property type="entry name" value="C2 domain"/>
    <property type="match status" value="1"/>
</dbReference>
<dbReference type="Gene3D" id="3.30.60.20">
    <property type="match status" value="2"/>
</dbReference>
<feature type="domain" description="AGC-kinase C-terminal" evidence="23">
    <location>
        <begin position="581"/>
        <end position="651"/>
    </location>
</feature>
<evidence type="ECO:0000256" key="8">
    <source>
        <dbReference type="ARBA" id="ARBA00022741"/>
    </source>
</evidence>
<keyword evidence="25" id="KW-1185">Reference proteome</keyword>
<feature type="binding site" evidence="18">
    <location>
        <position position="240"/>
    </location>
    <ligand>
        <name>Ca(2+)</name>
        <dbReference type="ChEBI" id="CHEBI:29108"/>
        <label>1</label>
    </ligand>
</feature>
<feature type="domain" description="Phorbol-ester/DAG-type" evidence="22">
    <location>
        <begin position="97"/>
        <end position="144"/>
    </location>
</feature>
<feature type="active site" description="Proton acceptor" evidence="15">
    <location>
        <position position="446"/>
    </location>
</feature>
<keyword evidence="7" id="KW-0677">Repeat</keyword>
<feature type="binding site" evidence="18">
    <location>
        <position position="242"/>
    </location>
    <ligand>
        <name>Ca(2+)</name>
        <dbReference type="ChEBI" id="CHEBI:29108"/>
        <label>1</label>
    </ligand>
</feature>
<dbReference type="SMART" id="SM00109">
    <property type="entry name" value="C1"/>
    <property type="match status" value="2"/>
</dbReference>
<dbReference type="PANTHER" id="PTHR24351">
    <property type="entry name" value="RIBOSOMAL PROTEIN S6 KINASE"/>
    <property type="match status" value="1"/>
</dbReference>
<comment type="catalytic activity">
    <reaction evidence="14">
        <text>L-threonyl-[protein] + ATP = O-phospho-L-threonyl-[protein] + ADP + H(+)</text>
        <dbReference type="Rhea" id="RHEA:46608"/>
        <dbReference type="Rhea" id="RHEA-COMP:11060"/>
        <dbReference type="Rhea" id="RHEA-COMP:11605"/>
        <dbReference type="ChEBI" id="CHEBI:15378"/>
        <dbReference type="ChEBI" id="CHEBI:30013"/>
        <dbReference type="ChEBI" id="CHEBI:30616"/>
        <dbReference type="ChEBI" id="CHEBI:61977"/>
        <dbReference type="ChEBI" id="CHEBI:456216"/>
        <dbReference type="EC" id="2.7.11.13"/>
    </reaction>
</comment>
<dbReference type="InterPro" id="IPR011009">
    <property type="entry name" value="Kinase-like_dom_sf"/>
</dbReference>
<feature type="domain" description="Protein kinase" evidence="21">
    <location>
        <begin position="322"/>
        <end position="580"/>
    </location>
</feature>
<dbReference type="InterPro" id="IPR002219">
    <property type="entry name" value="PKC_DAG/PE"/>
</dbReference>
<dbReference type="FunFam" id="1.10.510.10:FF:000023">
    <property type="entry name" value="Protein kinase C"/>
    <property type="match status" value="1"/>
</dbReference>
<evidence type="ECO:0000256" key="3">
    <source>
        <dbReference type="ARBA" id="ARBA00022527"/>
    </source>
</evidence>
<evidence type="ECO:0000256" key="13">
    <source>
        <dbReference type="ARBA" id="ARBA00022840"/>
    </source>
</evidence>
<dbReference type="InterPro" id="IPR035892">
    <property type="entry name" value="C2_domain_sf"/>
</dbReference>
<dbReference type="GO" id="GO:0008270">
    <property type="term" value="F:zinc ion binding"/>
    <property type="evidence" value="ECO:0007669"/>
    <property type="project" value="UniProtKB-KW"/>
</dbReference>
<evidence type="ECO:0000256" key="7">
    <source>
        <dbReference type="ARBA" id="ARBA00022737"/>
    </source>
</evidence>
<keyword evidence="10 14" id="KW-0418">Kinase</keyword>
<evidence type="ECO:0000313" key="25">
    <source>
        <dbReference type="Proteomes" id="UP000001307"/>
    </source>
</evidence>
<keyword evidence="8 14" id="KW-0547">Nucleotide-binding</keyword>
<dbReference type="PIRSF" id="PIRSF000550">
    <property type="entry name" value="PKC_alpha"/>
    <property type="match status" value="1"/>
</dbReference>
<dbReference type="PROSITE" id="PS50011">
    <property type="entry name" value="PROTEIN_KINASE_DOM"/>
    <property type="match status" value="1"/>
</dbReference>
<dbReference type="PRINTS" id="PR00360">
    <property type="entry name" value="C2DOMAIN"/>
</dbReference>
<dbReference type="CDD" id="cd04026">
    <property type="entry name" value="C2_PKC_alpha_gamma"/>
    <property type="match status" value="1"/>
</dbReference>
<dbReference type="FunFam" id="3.30.200.20:FF:000080">
    <property type="entry name" value="Protein kinase C"/>
    <property type="match status" value="1"/>
</dbReference>
<evidence type="ECO:0000256" key="18">
    <source>
        <dbReference type="PIRSR" id="PIRSR000550-4"/>
    </source>
</evidence>
<dbReference type="AlphaFoldDB" id="E4XUK3"/>
<evidence type="ECO:0000256" key="19">
    <source>
        <dbReference type="PROSITE-ProRule" id="PRU10141"/>
    </source>
</evidence>
<comment type="similarity">
    <text evidence="1 14">Belongs to the protein kinase superfamily. AGC Ser/Thr protein kinase family. PKC subfamily.</text>
</comment>
<feature type="binding site" evidence="18">
    <location>
        <position position="180"/>
    </location>
    <ligand>
        <name>Ca(2+)</name>
        <dbReference type="ChEBI" id="CHEBI:29108"/>
        <label>1</label>
    </ligand>
</feature>
<dbReference type="InterPro" id="IPR046349">
    <property type="entry name" value="C1-like_sf"/>
</dbReference>
<evidence type="ECO:0000256" key="1">
    <source>
        <dbReference type="ARBA" id="ARBA00005490"/>
    </source>
</evidence>
<dbReference type="Pfam" id="PF00168">
    <property type="entry name" value="C2"/>
    <property type="match status" value="1"/>
</dbReference>
<feature type="binding site" evidence="18">
    <location>
        <position position="186"/>
    </location>
    <ligand>
        <name>Ca(2+)</name>
        <dbReference type="ChEBI" id="CHEBI:29108"/>
        <label>1</label>
    </ligand>
</feature>
<keyword evidence="6 18" id="KW-0479">Metal-binding</keyword>
<dbReference type="PROSITE" id="PS00107">
    <property type="entry name" value="PROTEIN_KINASE_ATP"/>
    <property type="match status" value="1"/>
</dbReference>
<feature type="domain" description="C2" evidence="20">
    <location>
        <begin position="151"/>
        <end position="269"/>
    </location>
</feature>
<evidence type="ECO:0000259" key="22">
    <source>
        <dbReference type="PROSITE" id="PS50081"/>
    </source>
</evidence>
<dbReference type="Pfam" id="PF00433">
    <property type="entry name" value="Pkinase_C"/>
    <property type="match status" value="1"/>
</dbReference>
<dbReference type="InterPro" id="IPR000008">
    <property type="entry name" value="C2_dom"/>
</dbReference>
<evidence type="ECO:0000256" key="12">
    <source>
        <dbReference type="ARBA" id="ARBA00022837"/>
    </source>
</evidence>
<dbReference type="PROSITE" id="PS00479">
    <property type="entry name" value="ZF_DAG_PE_1"/>
    <property type="match status" value="2"/>
</dbReference>
<feature type="binding site" evidence="18">
    <location>
        <position position="241"/>
    </location>
    <ligand>
        <name>Ca(2+)</name>
        <dbReference type="ChEBI" id="CHEBI:29108"/>
        <label>1</label>
    </ligand>
</feature>
<evidence type="ECO:0000313" key="24">
    <source>
        <dbReference type="EMBL" id="CBY13400.1"/>
    </source>
</evidence>
<keyword evidence="3 14" id="KW-0723">Serine/threonine-protein kinase</keyword>
<evidence type="ECO:0000256" key="5">
    <source>
        <dbReference type="ARBA" id="ARBA00022679"/>
    </source>
</evidence>
<feature type="binding site" evidence="16">
    <location>
        <position position="188"/>
    </location>
    <ligand>
        <name>a 1,2-diacyl-sn-glycero-3-phospho-(1D-myo-inositol-4,5-bisphosphate)</name>
        <dbReference type="ChEBI" id="CHEBI:58456"/>
    </ligand>
</feature>
<dbReference type="InterPro" id="IPR000961">
    <property type="entry name" value="AGC-kinase_C"/>
</dbReference>
<keyword evidence="5 14" id="KW-0808">Transferase</keyword>
<dbReference type="SUPFAM" id="SSF49562">
    <property type="entry name" value="C2 domain (Calcium/lipid-binding domain, CaLB)"/>
    <property type="match status" value="1"/>
</dbReference>
<evidence type="ECO:0000259" key="20">
    <source>
        <dbReference type="PROSITE" id="PS50004"/>
    </source>
</evidence>
<evidence type="ECO:0000256" key="9">
    <source>
        <dbReference type="ARBA" id="ARBA00022771"/>
    </source>
</evidence>
<evidence type="ECO:0000256" key="2">
    <source>
        <dbReference type="ARBA" id="ARBA00012429"/>
    </source>
</evidence>
<dbReference type="PROSITE" id="PS51285">
    <property type="entry name" value="AGC_KINASE_CTER"/>
    <property type="match status" value="1"/>
</dbReference>
<dbReference type="SUPFAM" id="SSF56112">
    <property type="entry name" value="Protein kinase-like (PK-like)"/>
    <property type="match status" value="1"/>
</dbReference>
<dbReference type="CDD" id="cd05587">
    <property type="entry name" value="STKc_cPKC"/>
    <property type="match status" value="1"/>
</dbReference>
<dbReference type="PRINTS" id="PR00008">
    <property type="entry name" value="DAGPEDOMAIN"/>
</dbReference>
<evidence type="ECO:0000256" key="16">
    <source>
        <dbReference type="PIRSR" id="PIRSR000550-2"/>
    </source>
</evidence>
<accession>E4XUK3</accession>
<organism evidence="24">
    <name type="scientific">Oikopleura dioica</name>
    <name type="common">Tunicate</name>
    <dbReference type="NCBI Taxonomy" id="34765"/>
    <lineage>
        <taxon>Eukaryota</taxon>
        <taxon>Metazoa</taxon>
        <taxon>Chordata</taxon>
        <taxon>Tunicata</taxon>
        <taxon>Appendicularia</taxon>
        <taxon>Copelata</taxon>
        <taxon>Oikopleuridae</taxon>
        <taxon>Oikopleura</taxon>
    </lineage>
</organism>
<reference evidence="24" key="1">
    <citation type="journal article" date="2010" name="Science">
        <title>Plasticity of animal genome architecture unmasked by rapid evolution of a pelagic tunicate.</title>
        <authorList>
            <person name="Denoeud F."/>
            <person name="Henriet S."/>
            <person name="Mungpakdee S."/>
            <person name="Aury J.M."/>
            <person name="Da Silva C."/>
            <person name="Brinkmann H."/>
            <person name="Mikhaleva J."/>
            <person name="Olsen L.C."/>
            <person name="Jubin C."/>
            <person name="Canestro C."/>
            <person name="Bouquet J.M."/>
            <person name="Danks G."/>
            <person name="Poulain J."/>
            <person name="Campsteijn C."/>
            <person name="Adamski M."/>
            <person name="Cross I."/>
            <person name="Yadetie F."/>
            <person name="Muffato M."/>
            <person name="Louis A."/>
            <person name="Butcher S."/>
            <person name="Tsagkogeorga G."/>
            <person name="Konrad A."/>
            <person name="Singh S."/>
            <person name="Jensen M.F."/>
            <person name="Cong E.H."/>
            <person name="Eikeseth-Otteraa H."/>
            <person name="Noel B."/>
            <person name="Anthouard V."/>
            <person name="Porcel B.M."/>
            <person name="Kachouri-Lafond R."/>
            <person name="Nishino A."/>
            <person name="Ugolini M."/>
            <person name="Chourrout P."/>
            <person name="Nishida H."/>
            <person name="Aasland R."/>
            <person name="Huzurbazar S."/>
            <person name="Westhof E."/>
            <person name="Delsuc F."/>
            <person name="Lehrach H."/>
            <person name="Reinhardt R."/>
            <person name="Weissenbach J."/>
            <person name="Roy S.W."/>
            <person name="Artiguenave F."/>
            <person name="Postlethwait J.H."/>
            <person name="Manak J.R."/>
            <person name="Thompson E.M."/>
            <person name="Jaillon O."/>
            <person name="Du Pasquier L."/>
            <person name="Boudinot P."/>
            <person name="Liberles D.A."/>
            <person name="Volff J.N."/>
            <person name="Philippe H."/>
            <person name="Lenhard B."/>
            <person name="Roest Crollius H."/>
            <person name="Wincker P."/>
            <person name="Chourrout D."/>
        </authorList>
    </citation>
    <scope>NUCLEOTIDE SEQUENCE [LARGE SCALE GENOMIC DNA]</scope>
</reference>
<evidence type="ECO:0000256" key="10">
    <source>
        <dbReference type="ARBA" id="ARBA00022777"/>
    </source>
</evidence>
<dbReference type="Gene3D" id="1.10.510.10">
    <property type="entry name" value="Transferase(Phosphotransferase) domain 1"/>
    <property type="match status" value="1"/>
</dbReference>
<feature type="binding site" evidence="17 19">
    <location>
        <position position="351"/>
    </location>
    <ligand>
        <name>ATP</name>
        <dbReference type="ChEBI" id="CHEBI:30616"/>
    </ligand>
</feature>
<keyword evidence="11" id="KW-0862">Zinc</keyword>
<name>E4XUK3_OIKDI</name>
<dbReference type="SMART" id="SM00133">
    <property type="entry name" value="S_TK_X"/>
    <property type="match status" value="1"/>
</dbReference>
<dbReference type="InterPro" id="IPR008271">
    <property type="entry name" value="Ser/Thr_kinase_AS"/>
</dbReference>
<dbReference type="InterPro" id="IPR014375">
    <property type="entry name" value="Protein_kinase_C_a/b/g"/>
</dbReference>
<evidence type="ECO:0000256" key="11">
    <source>
        <dbReference type="ARBA" id="ARBA00022833"/>
    </source>
</evidence>
<dbReference type="SMART" id="SM00239">
    <property type="entry name" value="C2"/>
    <property type="match status" value="1"/>
</dbReference>
<keyword evidence="9" id="KW-0863">Zinc-finger</keyword>
<comment type="cofactor">
    <cofactor evidence="18">
        <name>Ca(2+)</name>
        <dbReference type="ChEBI" id="CHEBI:29108"/>
    </cofactor>
    <text evidence="18">Binds 3 Ca(2+) ions per subunit. The ions are bound to the C2 domain.</text>
</comment>
<sequence>MKIPDLPLKTSKKMVKCSSKRRSRKNAIRRRQVKGHEFAAIWLKQPTFCAHCKDFIWGVFKKQAYECQSCTVVVHKRCHNFIAFPCSGVDNGPQEKPHDFNNRTYHVMQSCDHCGSFIFSSGLQCQLCAMNVHLRCQKFIPALCGKDHYEKRGRLKVKISINEGYIYIKIHNACNLAPMDPNGLADPYCKVKLVPETNSKSRRKTKIVHKCLDPEWNEELVIAFDAAHDQDKRLHVEVWDWDMTSANDFMGAFSFGISELLKIEADGWYKLLAKEESEFYNVPIELSKKSLQRLSEMEEQYESNVNQPSSSTDETSFVQDDFNFLKVIGRGSFGKVLLAEIRDTKELVAIKILKKDVVVQDDDVECVKTERNVLCLSNKPPFLTTVHSTFQTTERLFFVMEYVSGGDLMYHIQHEHKFKEPQACFYSAEIALALIYLHSNEIIYRDLKLDNVMLNAQGHVKLTDFGMCKERISGMKMTKTFCGTPDYIAPEMIRNQYYGKSVDWWAFGVLIFEMLNGQPPFDGSDEDELFQSVMEASPSYPRSMSRESQIICASLLRKDPKKRLACGDTSADEIQGHVFYRLINWERLERLDIQPPFKPRMGSKYDTSNFDKEFVKEVTDLTPVDKAFIKNIDQSDFDGFNFTNYKFENAS</sequence>
<dbReference type="Proteomes" id="UP000001307">
    <property type="component" value="Unassembled WGS sequence"/>
</dbReference>
<evidence type="ECO:0000256" key="17">
    <source>
        <dbReference type="PIRSR" id="PIRSR000550-3"/>
    </source>
</evidence>
<dbReference type="GO" id="GO:0005524">
    <property type="term" value="F:ATP binding"/>
    <property type="evidence" value="ECO:0007669"/>
    <property type="project" value="UniProtKB-UniRule"/>
</dbReference>
<dbReference type="InterPro" id="IPR000719">
    <property type="entry name" value="Prot_kinase_dom"/>
</dbReference>
<keyword evidence="12 18" id="KW-0106">Calcium</keyword>
<dbReference type="SMART" id="SM00220">
    <property type="entry name" value="S_TKc"/>
    <property type="match status" value="1"/>
</dbReference>
<dbReference type="EC" id="2.7.11.13" evidence="2 14"/>
<feature type="binding site" evidence="18">
    <location>
        <position position="248"/>
    </location>
    <ligand>
        <name>Ca(2+)</name>
        <dbReference type="ChEBI" id="CHEBI:29108"/>
        <label>2</label>
    </ligand>
</feature>
<evidence type="ECO:0000259" key="21">
    <source>
        <dbReference type="PROSITE" id="PS50011"/>
    </source>
</evidence>
<feature type="domain" description="Phorbol-ester/DAG-type" evidence="22">
    <location>
        <begin position="35"/>
        <end position="86"/>
    </location>
</feature>